<keyword evidence="3" id="KW-1003">Cell membrane</keyword>
<name>A0A934W0H9_9RHOB</name>
<keyword evidence="7 11" id="KW-0067">ATP-binding</keyword>
<keyword evidence="8" id="KW-1278">Translocase</keyword>
<gene>
    <name evidence="11" type="ORF">JJJ17_10470</name>
</gene>
<evidence type="ECO:0000256" key="2">
    <source>
        <dbReference type="ARBA" id="ARBA00022448"/>
    </source>
</evidence>
<accession>A0A934W0H9</accession>
<evidence type="ECO:0000256" key="9">
    <source>
        <dbReference type="ARBA" id="ARBA00023136"/>
    </source>
</evidence>
<feature type="domain" description="ABC transporter" evidence="10">
    <location>
        <begin position="1"/>
        <end position="227"/>
    </location>
</feature>
<feature type="domain" description="ABC transporter" evidence="10">
    <location>
        <begin position="245"/>
        <end position="488"/>
    </location>
</feature>
<dbReference type="CDD" id="cd03215">
    <property type="entry name" value="ABC_Carb_Monos_II"/>
    <property type="match status" value="1"/>
</dbReference>
<dbReference type="AlphaFoldDB" id="A0A934W0H9"/>
<dbReference type="InterPro" id="IPR003439">
    <property type="entry name" value="ABC_transporter-like_ATP-bd"/>
</dbReference>
<evidence type="ECO:0000256" key="5">
    <source>
        <dbReference type="ARBA" id="ARBA00022737"/>
    </source>
</evidence>
<protein>
    <submittedName>
        <fullName evidence="11">ABC transporter ATP-binding protein</fullName>
    </submittedName>
</protein>
<evidence type="ECO:0000313" key="12">
    <source>
        <dbReference type="Proteomes" id="UP000640485"/>
    </source>
</evidence>
<dbReference type="SUPFAM" id="SSF52540">
    <property type="entry name" value="P-loop containing nucleoside triphosphate hydrolases"/>
    <property type="match status" value="2"/>
</dbReference>
<keyword evidence="6" id="KW-0547">Nucleotide-binding</keyword>
<evidence type="ECO:0000256" key="4">
    <source>
        <dbReference type="ARBA" id="ARBA00022597"/>
    </source>
</evidence>
<evidence type="ECO:0000256" key="7">
    <source>
        <dbReference type="ARBA" id="ARBA00022840"/>
    </source>
</evidence>
<proteinExistence type="predicted"/>
<dbReference type="PANTHER" id="PTHR43790:SF4">
    <property type="entry name" value="GUANOSINE IMPORT ATP-BINDING PROTEIN NUPO"/>
    <property type="match status" value="1"/>
</dbReference>
<dbReference type="GO" id="GO:0016887">
    <property type="term" value="F:ATP hydrolysis activity"/>
    <property type="evidence" value="ECO:0007669"/>
    <property type="project" value="InterPro"/>
</dbReference>
<evidence type="ECO:0000256" key="3">
    <source>
        <dbReference type="ARBA" id="ARBA00022475"/>
    </source>
</evidence>
<evidence type="ECO:0000256" key="6">
    <source>
        <dbReference type="ARBA" id="ARBA00022741"/>
    </source>
</evidence>
<dbReference type="InterPro" id="IPR050107">
    <property type="entry name" value="ABC_carbohydrate_import_ATPase"/>
</dbReference>
<evidence type="ECO:0000259" key="10">
    <source>
        <dbReference type="PROSITE" id="PS50893"/>
    </source>
</evidence>
<dbReference type="Proteomes" id="UP000640485">
    <property type="component" value="Unassembled WGS sequence"/>
</dbReference>
<keyword evidence="9" id="KW-0472">Membrane</keyword>
<dbReference type="SMART" id="SM00382">
    <property type="entry name" value="AAA"/>
    <property type="match status" value="1"/>
</dbReference>
<dbReference type="PANTHER" id="PTHR43790">
    <property type="entry name" value="CARBOHYDRATE TRANSPORT ATP-BINDING PROTEIN MG119-RELATED"/>
    <property type="match status" value="1"/>
</dbReference>
<dbReference type="InterPro" id="IPR003593">
    <property type="entry name" value="AAA+_ATPase"/>
</dbReference>
<keyword evidence="2" id="KW-0813">Transport</keyword>
<keyword evidence="4" id="KW-0762">Sugar transport</keyword>
<dbReference type="EMBL" id="JAEPRQ010000003">
    <property type="protein sequence ID" value="MBK4216348.1"/>
    <property type="molecule type" value="Genomic_DNA"/>
</dbReference>
<evidence type="ECO:0000256" key="1">
    <source>
        <dbReference type="ARBA" id="ARBA00004202"/>
    </source>
</evidence>
<comment type="subcellular location">
    <subcellularLocation>
        <location evidence="1">Cell membrane</location>
        <topology evidence="1">Peripheral membrane protein</topology>
    </subcellularLocation>
</comment>
<dbReference type="Pfam" id="PF00005">
    <property type="entry name" value="ABC_tran"/>
    <property type="match status" value="2"/>
</dbReference>
<dbReference type="GO" id="GO:0005886">
    <property type="term" value="C:plasma membrane"/>
    <property type="evidence" value="ECO:0007669"/>
    <property type="project" value="UniProtKB-SubCell"/>
</dbReference>
<dbReference type="InterPro" id="IPR027417">
    <property type="entry name" value="P-loop_NTPase"/>
</dbReference>
<evidence type="ECO:0000313" key="11">
    <source>
        <dbReference type="EMBL" id="MBK4216348.1"/>
    </source>
</evidence>
<dbReference type="PROSITE" id="PS50893">
    <property type="entry name" value="ABC_TRANSPORTER_2"/>
    <property type="match status" value="2"/>
</dbReference>
<dbReference type="FunFam" id="3.40.50.300:FF:000127">
    <property type="entry name" value="Ribose import ATP-binding protein RbsA"/>
    <property type="match status" value="1"/>
</dbReference>
<keyword evidence="5" id="KW-0677">Repeat</keyword>
<dbReference type="InterPro" id="IPR017871">
    <property type="entry name" value="ABC_transporter-like_CS"/>
</dbReference>
<dbReference type="GO" id="GO:0005524">
    <property type="term" value="F:ATP binding"/>
    <property type="evidence" value="ECO:0007669"/>
    <property type="project" value="UniProtKB-KW"/>
</dbReference>
<reference evidence="11" key="1">
    <citation type="submission" date="2021-01" db="EMBL/GenBank/DDBJ databases">
        <title>Paracoccus amoyensis sp. nov., isolated from the surface seawater along the coast of Xiamen Island, China.</title>
        <authorList>
            <person name="Lyu L."/>
        </authorList>
    </citation>
    <scope>NUCLEOTIDE SEQUENCE</scope>
    <source>
        <strain evidence="11">MJ17</strain>
    </source>
</reference>
<organism evidence="11 12">
    <name type="scientific">Paracoccus caeni</name>
    <dbReference type="NCBI Taxonomy" id="657651"/>
    <lineage>
        <taxon>Bacteria</taxon>
        <taxon>Pseudomonadati</taxon>
        <taxon>Pseudomonadota</taxon>
        <taxon>Alphaproteobacteria</taxon>
        <taxon>Rhodobacterales</taxon>
        <taxon>Paracoccaceae</taxon>
        <taxon>Paracoccus</taxon>
    </lineage>
</organism>
<sequence length="495" mass="52412">MGKSYPGVRANDDVSFDVAAGEIHALLGENGAGKSTLVKMIYGLVRPDEGAMTLAGQPHQPADPREARSQGVAMVFQHFSLFDALTVAENIALGMENPPARRELAARIAKVSQEFGLPLNPARRIVTLSAGERQRVEIIRCLLQNPRLLIMDEPTSVLTPQEAELLFATLRKLADQGTAILYISHKLEEIRAHCDRATILRHGKVVDSCDPRAHSARELAAMMVGGEMRLIDRTGRQAGDVLLEVRGLSLPAPNAEGTALKNVSLSLRAGEILGIGGVAGNGQEELLAALSGEMRSAPGMVALQGRDLGGSGPVHRRKAGLLTAPEDRLGHAAVPDFSLTENTLLTAGPRKGLVKNGLIDRAAAKNFAEAVIKGFDVRTPGPGTAARALSGGNLQKFVIGREVMQNPVVLVVNQPTWGVDAGAAASVRQSLLDLARSGAGVIVISQDLDELLELSDRFCALNEGRLSDPRPTEGLSLDEIGLMLGGAHGMEVAHI</sequence>
<comment type="caution">
    <text evidence="11">The sequence shown here is derived from an EMBL/GenBank/DDBJ whole genome shotgun (WGS) entry which is preliminary data.</text>
</comment>
<dbReference type="Gene3D" id="3.40.50.300">
    <property type="entry name" value="P-loop containing nucleotide triphosphate hydrolases"/>
    <property type="match status" value="2"/>
</dbReference>
<dbReference type="CDD" id="cd03216">
    <property type="entry name" value="ABC_Carb_Monos_I"/>
    <property type="match status" value="1"/>
</dbReference>
<dbReference type="PROSITE" id="PS00211">
    <property type="entry name" value="ABC_TRANSPORTER_1"/>
    <property type="match status" value="2"/>
</dbReference>
<evidence type="ECO:0000256" key="8">
    <source>
        <dbReference type="ARBA" id="ARBA00022967"/>
    </source>
</evidence>
<keyword evidence="12" id="KW-1185">Reference proteome</keyword>